<keyword evidence="3" id="KW-0949">S-adenosyl-L-methionine</keyword>
<dbReference type="InterPro" id="IPR036388">
    <property type="entry name" value="WH-like_DNA-bd_sf"/>
</dbReference>
<dbReference type="GO" id="GO:0008171">
    <property type="term" value="F:O-methyltransferase activity"/>
    <property type="evidence" value="ECO:0007669"/>
    <property type="project" value="InterPro"/>
</dbReference>
<dbReference type="InterPro" id="IPR029063">
    <property type="entry name" value="SAM-dependent_MTases_sf"/>
</dbReference>
<evidence type="ECO:0000313" key="8">
    <source>
        <dbReference type="Proteomes" id="UP001201163"/>
    </source>
</evidence>
<dbReference type="GO" id="GO:0046983">
    <property type="term" value="F:protein dimerization activity"/>
    <property type="evidence" value="ECO:0007669"/>
    <property type="project" value="InterPro"/>
</dbReference>
<keyword evidence="2" id="KW-0808">Transferase</keyword>
<evidence type="ECO:0000259" key="5">
    <source>
        <dbReference type="Pfam" id="PF00891"/>
    </source>
</evidence>
<dbReference type="PROSITE" id="PS51683">
    <property type="entry name" value="SAM_OMT_II"/>
    <property type="match status" value="1"/>
</dbReference>
<dbReference type="SUPFAM" id="SSF46785">
    <property type="entry name" value="Winged helix' DNA-binding domain"/>
    <property type="match status" value="1"/>
</dbReference>
<comment type="caution">
    <text evidence="7">The sequence shown here is derived from an EMBL/GenBank/DDBJ whole genome shotgun (WGS) entry which is preliminary data.</text>
</comment>
<dbReference type="PANTHER" id="PTHR43712">
    <property type="entry name" value="PUTATIVE (AFU_ORTHOLOGUE AFUA_4G14580)-RELATED"/>
    <property type="match status" value="1"/>
</dbReference>
<feature type="domain" description="O-methyltransferase dimerisation" evidence="6">
    <location>
        <begin position="108"/>
        <end position="183"/>
    </location>
</feature>
<feature type="region of interest" description="Disordered" evidence="4">
    <location>
        <begin position="1"/>
        <end position="24"/>
    </location>
</feature>
<dbReference type="InterPro" id="IPR001077">
    <property type="entry name" value="COMT_C"/>
</dbReference>
<organism evidence="7 8">
    <name type="scientific">Lactarius akahatsu</name>
    <dbReference type="NCBI Taxonomy" id="416441"/>
    <lineage>
        <taxon>Eukaryota</taxon>
        <taxon>Fungi</taxon>
        <taxon>Dikarya</taxon>
        <taxon>Basidiomycota</taxon>
        <taxon>Agaricomycotina</taxon>
        <taxon>Agaricomycetes</taxon>
        <taxon>Russulales</taxon>
        <taxon>Russulaceae</taxon>
        <taxon>Lactarius</taxon>
    </lineage>
</organism>
<evidence type="ECO:0000313" key="7">
    <source>
        <dbReference type="EMBL" id="KAH8998648.1"/>
    </source>
</evidence>
<dbReference type="InterPro" id="IPR016461">
    <property type="entry name" value="COMT-like"/>
</dbReference>
<reference evidence="7" key="1">
    <citation type="submission" date="2022-01" db="EMBL/GenBank/DDBJ databases">
        <title>Comparative genomics reveals a dynamic genome evolution in the ectomycorrhizal milk-cap (Lactarius) mushrooms.</title>
        <authorList>
            <consortium name="DOE Joint Genome Institute"/>
            <person name="Lebreton A."/>
            <person name="Tang N."/>
            <person name="Kuo A."/>
            <person name="LaButti K."/>
            <person name="Drula E."/>
            <person name="Barry K."/>
            <person name="Clum A."/>
            <person name="Lipzen A."/>
            <person name="Mousain D."/>
            <person name="Ng V."/>
            <person name="Wang R."/>
            <person name="Wang X."/>
            <person name="Dai Y."/>
            <person name="Henrissat B."/>
            <person name="Grigoriev I.V."/>
            <person name="Guerin-Laguette A."/>
            <person name="Yu F."/>
            <person name="Martin F.M."/>
        </authorList>
    </citation>
    <scope>NUCLEOTIDE SEQUENCE</scope>
    <source>
        <strain evidence="7">QP</strain>
    </source>
</reference>
<dbReference type="Gene3D" id="1.10.10.10">
    <property type="entry name" value="Winged helix-like DNA-binding domain superfamily/Winged helix DNA-binding domain"/>
    <property type="match status" value="1"/>
</dbReference>
<dbReference type="Proteomes" id="UP001201163">
    <property type="component" value="Unassembled WGS sequence"/>
</dbReference>
<evidence type="ECO:0000256" key="2">
    <source>
        <dbReference type="ARBA" id="ARBA00022679"/>
    </source>
</evidence>
<accession>A0AAD4LT88</accession>
<keyword evidence="8" id="KW-1185">Reference proteome</keyword>
<gene>
    <name evidence="7" type="ORF">EDB92DRAFT_1941445</name>
</gene>
<dbReference type="InterPro" id="IPR012967">
    <property type="entry name" value="COMT_dimerisation"/>
</dbReference>
<evidence type="ECO:0000256" key="4">
    <source>
        <dbReference type="SAM" id="MobiDB-lite"/>
    </source>
</evidence>
<evidence type="ECO:0000256" key="1">
    <source>
        <dbReference type="ARBA" id="ARBA00022603"/>
    </source>
</evidence>
<protein>
    <submittedName>
        <fullName evidence="7">S-adenosyl-L-methionine-dependent methyltransferase</fullName>
    </submittedName>
</protein>
<proteinExistence type="predicted"/>
<dbReference type="SUPFAM" id="SSF53335">
    <property type="entry name" value="S-adenosyl-L-methionine-dependent methyltransferases"/>
    <property type="match status" value="1"/>
</dbReference>
<dbReference type="PANTHER" id="PTHR43712:SF2">
    <property type="entry name" value="O-METHYLTRANSFERASE CICE"/>
    <property type="match status" value="1"/>
</dbReference>
<dbReference type="Pfam" id="PF08100">
    <property type="entry name" value="Dimerisation"/>
    <property type="match status" value="1"/>
</dbReference>
<dbReference type="EMBL" id="JAKELL010000005">
    <property type="protein sequence ID" value="KAH8998648.1"/>
    <property type="molecule type" value="Genomic_DNA"/>
</dbReference>
<feature type="domain" description="O-methyltransferase C-terminal" evidence="5">
    <location>
        <begin position="295"/>
        <end position="422"/>
    </location>
</feature>
<dbReference type="Gene3D" id="3.40.50.150">
    <property type="entry name" value="Vaccinia Virus protein VP39"/>
    <property type="match status" value="1"/>
</dbReference>
<dbReference type="GO" id="GO:0032259">
    <property type="term" value="P:methylation"/>
    <property type="evidence" value="ECO:0007669"/>
    <property type="project" value="UniProtKB-KW"/>
</dbReference>
<dbReference type="AlphaFoldDB" id="A0AAD4LT88"/>
<dbReference type="InterPro" id="IPR036390">
    <property type="entry name" value="WH_DNA-bd_sf"/>
</dbReference>
<keyword evidence="1 7" id="KW-0489">Methyltransferase</keyword>
<evidence type="ECO:0000256" key="3">
    <source>
        <dbReference type="ARBA" id="ARBA00022691"/>
    </source>
</evidence>
<dbReference type="Pfam" id="PF00891">
    <property type="entry name" value="Methyltransf_2"/>
    <property type="match status" value="1"/>
</dbReference>
<evidence type="ECO:0000259" key="6">
    <source>
        <dbReference type="Pfam" id="PF08100"/>
    </source>
</evidence>
<name>A0AAD4LT88_9AGAM</name>
<sequence>MSRSVSGPTPLLSQSTTTNYSSVPGASQDVLGELKTLANIIQSSIDKIEEVLSSNVLVLPSSNAPFSLESESPRMHSSIQSAGSLITSAATQLMTLVRPAPLVVTDVAMQFHVSSAMRTAVGTHVAEILRDAGPKGLHAREIAKPTGVHAAKLARVLRLLATNHIFIEVSPDVFTNNRLSTVLDTGKPVEELILNPESKHIETFGMTSYIELVLDEAFKSSSYLTETLLDPEFGHATEPTKTALNKALGIKGDMWSWFEGPGNGLRLARFGASMTGLRNMTSQDTLLDGYGWEKLPPGSLVIDVGGGVGPQSLTLARCHPNLRFVVQDREAVIGGANEYWKNNMPDALDSGRVELQAHSFFDPQPAREEDVTVFLVCRVLLDWADESCVTILKNLRVAAGPKTQLVIVEQLIACACDEPARNEIPGAELSVPPKPLLPNWGRAGSMAHATDAMMLGLLNGQVRTITALRSLLDEAGWKLIAVHHDGPSVVRFQKAIAIPN</sequence>